<keyword evidence="3" id="KW-1185">Reference proteome</keyword>
<feature type="transmembrane region" description="Helical" evidence="1">
    <location>
        <begin position="302"/>
        <end position="319"/>
    </location>
</feature>
<keyword evidence="1" id="KW-1133">Transmembrane helix</keyword>
<accession>A0A2T0Q5H4</accession>
<feature type="transmembrane region" description="Helical" evidence="1">
    <location>
        <begin position="53"/>
        <end position="73"/>
    </location>
</feature>
<dbReference type="Pfam" id="PF07690">
    <property type="entry name" value="MFS_1"/>
    <property type="match status" value="1"/>
</dbReference>
<name>A0A2T0Q5H4_9ACTN</name>
<feature type="transmembrane region" description="Helical" evidence="1">
    <location>
        <begin position="110"/>
        <end position="133"/>
    </location>
</feature>
<feature type="transmembrane region" description="Helical" evidence="1">
    <location>
        <begin position="357"/>
        <end position="378"/>
    </location>
</feature>
<evidence type="ECO:0000313" key="2">
    <source>
        <dbReference type="EMBL" id="PRX99020.1"/>
    </source>
</evidence>
<keyword evidence="1" id="KW-0812">Transmembrane</keyword>
<dbReference type="GO" id="GO:0022857">
    <property type="term" value="F:transmembrane transporter activity"/>
    <property type="evidence" value="ECO:0007669"/>
    <property type="project" value="InterPro"/>
</dbReference>
<evidence type="ECO:0000313" key="3">
    <source>
        <dbReference type="Proteomes" id="UP000237846"/>
    </source>
</evidence>
<feature type="transmembrane region" description="Helical" evidence="1">
    <location>
        <begin position="178"/>
        <end position="197"/>
    </location>
</feature>
<feature type="transmembrane region" description="Helical" evidence="1">
    <location>
        <begin position="85"/>
        <end position="104"/>
    </location>
</feature>
<keyword evidence="1" id="KW-0472">Membrane</keyword>
<dbReference type="PANTHER" id="PTHR23530:SF1">
    <property type="entry name" value="PERMEASE, MAJOR FACILITATOR SUPERFAMILY-RELATED"/>
    <property type="match status" value="1"/>
</dbReference>
<dbReference type="InterPro" id="IPR053160">
    <property type="entry name" value="MFS_DHA3_Transporter"/>
</dbReference>
<feature type="transmembrane region" description="Helical" evidence="1">
    <location>
        <begin position="276"/>
        <end position="295"/>
    </location>
</feature>
<dbReference type="EMBL" id="PVZC01000004">
    <property type="protein sequence ID" value="PRX99020.1"/>
    <property type="molecule type" value="Genomic_DNA"/>
</dbReference>
<feature type="transmembrane region" description="Helical" evidence="1">
    <location>
        <begin position="325"/>
        <end position="345"/>
    </location>
</feature>
<dbReference type="RefSeq" id="WP_106246700.1">
    <property type="nucleotide sequence ID" value="NZ_PVZC01000004.1"/>
</dbReference>
<dbReference type="OrthoDB" id="350307at2"/>
<feature type="transmembrane region" description="Helical" evidence="1">
    <location>
        <begin position="154"/>
        <end position="172"/>
    </location>
</feature>
<organism evidence="2 3">
    <name type="scientific">Allonocardiopsis opalescens</name>
    <dbReference type="NCBI Taxonomy" id="1144618"/>
    <lineage>
        <taxon>Bacteria</taxon>
        <taxon>Bacillati</taxon>
        <taxon>Actinomycetota</taxon>
        <taxon>Actinomycetes</taxon>
        <taxon>Streptosporangiales</taxon>
        <taxon>Allonocardiopsis</taxon>
    </lineage>
</organism>
<dbReference type="PANTHER" id="PTHR23530">
    <property type="entry name" value="TRANSPORT PROTEIN-RELATED"/>
    <property type="match status" value="1"/>
</dbReference>
<feature type="transmembrane region" description="Helical" evidence="1">
    <location>
        <begin position="26"/>
        <end position="47"/>
    </location>
</feature>
<dbReference type="InterPro" id="IPR011701">
    <property type="entry name" value="MFS"/>
</dbReference>
<proteinExistence type="predicted"/>
<protein>
    <submittedName>
        <fullName evidence="2">Putative MFS family arabinose efflux permease</fullName>
    </submittedName>
</protein>
<dbReference type="Gene3D" id="1.20.1250.20">
    <property type="entry name" value="MFS general substrate transporter like domains"/>
    <property type="match status" value="1"/>
</dbReference>
<dbReference type="SUPFAM" id="SSF103473">
    <property type="entry name" value="MFS general substrate transporter"/>
    <property type="match status" value="1"/>
</dbReference>
<dbReference type="AlphaFoldDB" id="A0A2T0Q5H4"/>
<reference evidence="2 3" key="1">
    <citation type="submission" date="2018-03" db="EMBL/GenBank/DDBJ databases">
        <title>Genomic Encyclopedia of Archaeal and Bacterial Type Strains, Phase II (KMG-II): from individual species to whole genera.</title>
        <authorList>
            <person name="Goeker M."/>
        </authorList>
    </citation>
    <scope>NUCLEOTIDE SEQUENCE [LARGE SCALE GENOMIC DNA]</scope>
    <source>
        <strain evidence="2 3">DSM 45601</strain>
    </source>
</reference>
<dbReference type="Proteomes" id="UP000237846">
    <property type="component" value="Unassembled WGS sequence"/>
</dbReference>
<feature type="transmembrane region" description="Helical" evidence="1">
    <location>
        <begin position="239"/>
        <end position="256"/>
    </location>
</feature>
<gene>
    <name evidence="2" type="ORF">CLV72_104600</name>
</gene>
<dbReference type="InterPro" id="IPR036259">
    <property type="entry name" value="MFS_trans_sf"/>
</dbReference>
<evidence type="ECO:0000256" key="1">
    <source>
        <dbReference type="SAM" id="Phobius"/>
    </source>
</evidence>
<sequence>MNPAKLLNPRDPGAANPRAARVAAALYAYCALDELVLLYPLYALLFADSGLSVAQIASLFAIWSVTGLLLEVPSGVWADAVSRRLLLVLGPLLTAAGFALWLLFPSYPAFALGFVLWGAGGALQSGALEALVYEELDRVGAADRYARVMGRARAAGIVAVAVATAAAIPVYAAGGFAWVGAASVAACLLCSLAAAALPEHRGGPAAPYGSGGDDGAEEERGYLATLRDGLREVRRDRSVRGAVLLSALVYGVWGALDEFVPLLAADTEVPTSMVPVLILVIWCGVTVGGLLAGAGERLTDRGLAALLAAGGAAMAAGAVSGSPLGILGVAAAFGAFQLATVVADARLQARITGSSRATVTSLAGLGTELTTLAVYAGYGAASAAAGHGMLFAVFALAYPLMAVVLARGRRARRAARTG</sequence>
<feature type="transmembrane region" description="Helical" evidence="1">
    <location>
        <begin position="384"/>
        <end position="406"/>
    </location>
</feature>
<comment type="caution">
    <text evidence="2">The sequence shown here is derived from an EMBL/GenBank/DDBJ whole genome shotgun (WGS) entry which is preliminary data.</text>
</comment>